<protein>
    <recommendedName>
        <fullName evidence="1">Peptidase M1 membrane alanine aminopeptidase domain-containing protein</fullName>
    </recommendedName>
</protein>
<sequence length="627" mass="68762">MLVLTGSTWAVEALADVAPVHHIATVRIDPAQNQIDVVDTLTLTAQGLTHFRLSSTFKVSSAKVDGTAVSFSRTQDRLSLRLKGPHTVELSYASRELPSLDDEGGFIDPDWLAQPDDRLATWGIKGSVPNGQKFVVPGRLVDETETDGGYTAQFESLTPSASPILITGPYHVHELMANGVRLRTYFHAELAALANDYLNDTAGYIDGYAATVGPYPYPGFFILSATHPVGWGLPGMTYMGRRVLALPFIRTTSLPHEILHNWWGNAVEVDYQKGNWAEGLTTYQADHAMAEKLRPGAAQEMRQEWLRNYAALPRESDQALSAFRSKTHDASQVVGYGKAAFVFHMLKTQWGENVFNKALQRFNRDNTRKVAGWADIKAAFEAETQQNLSAFFSAWIERSGAPELTLSDATNTDGVRFTLKQIQDGLAYPLNIPIDIETPQGIQRHVVNLVTKSQTFSFATSAKATAVRVDPDTDVFLRLNAADMPPILRDITLDPTAQVVVLGDGVVQELGTELAQSLLQPADPGDGDKTVLIVGLQAPVRTYLAQHHLPAVPERIAAQGDARAWTARDGAGRTLLVAEALDADGLKALTRVLPHYKKRSYVIMQDGQTFDKGTWPAKLQALTVHFE</sequence>
<dbReference type="EMBL" id="MCGG01000016">
    <property type="protein sequence ID" value="OEJ68231.1"/>
    <property type="molecule type" value="Genomic_DNA"/>
</dbReference>
<dbReference type="SUPFAM" id="SSF55486">
    <property type="entry name" value="Metalloproteases ('zincins'), catalytic domain"/>
    <property type="match status" value="1"/>
</dbReference>
<dbReference type="GO" id="GO:0070006">
    <property type="term" value="F:metalloaminopeptidase activity"/>
    <property type="evidence" value="ECO:0007669"/>
    <property type="project" value="TreeGrafter"/>
</dbReference>
<dbReference type="AlphaFoldDB" id="A0A1E5Q9R8"/>
<organism evidence="2 3">
    <name type="scientific">Magnetovibrio blakemorei</name>
    <dbReference type="NCBI Taxonomy" id="28181"/>
    <lineage>
        <taxon>Bacteria</taxon>
        <taxon>Pseudomonadati</taxon>
        <taxon>Pseudomonadota</taxon>
        <taxon>Alphaproteobacteria</taxon>
        <taxon>Rhodospirillales</taxon>
        <taxon>Magnetovibrionaceae</taxon>
        <taxon>Magnetovibrio</taxon>
    </lineage>
</organism>
<evidence type="ECO:0000313" key="3">
    <source>
        <dbReference type="Proteomes" id="UP000095347"/>
    </source>
</evidence>
<evidence type="ECO:0000313" key="2">
    <source>
        <dbReference type="EMBL" id="OEJ68231.1"/>
    </source>
</evidence>
<dbReference type="GO" id="GO:0008270">
    <property type="term" value="F:zinc ion binding"/>
    <property type="evidence" value="ECO:0007669"/>
    <property type="project" value="InterPro"/>
</dbReference>
<keyword evidence="3" id="KW-1185">Reference proteome</keyword>
<dbReference type="PANTHER" id="PTHR11533">
    <property type="entry name" value="PROTEASE M1 ZINC METALLOPROTEASE"/>
    <property type="match status" value="1"/>
</dbReference>
<dbReference type="InterPro" id="IPR014782">
    <property type="entry name" value="Peptidase_M1_dom"/>
</dbReference>
<name>A0A1E5Q9R8_9PROT</name>
<dbReference type="STRING" id="28181.BEN30_06750"/>
<dbReference type="InterPro" id="IPR050344">
    <property type="entry name" value="Peptidase_M1_aminopeptidases"/>
</dbReference>
<reference evidence="3" key="1">
    <citation type="submission" date="2016-07" db="EMBL/GenBank/DDBJ databases">
        <authorList>
            <person name="Florea S."/>
            <person name="Webb J.S."/>
            <person name="Jaromczyk J."/>
            <person name="Schardl C.L."/>
        </authorList>
    </citation>
    <scope>NUCLEOTIDE SEQUENCE [LARGE SCALE GENOMIC DNA]</scope>
    <source>
        <strain evidence="3">MV-1</strain>
    </source>
</reference>
<dbReference type="InterPro" id="IPR027268">
    <property type="entry name" value="Peptidase_M4/M1_CTD_sf"/>
</dbReference>
<feature type="domain" description="Peptidase M1 membrane alanine aminopeptidase" evidence="1">
    <location>
        <begin position="255"/>
        <end position="395"/>
    </location>
</feature>
<accession>A0A1E5Q9R8</accession>
<dbReference type="PANTHER" id="PTHR11533:SF174">
    <property type="entry name" value="PUROMYCIN-SENSITIVE AMINOPEPTIDASE-RELATED"/>
    <property type="match status" value="1"/>
</dbReference>
<comment type="caution">
    <text evidence="2">The sequence shown here is derived from an EMBL/GenBank/DDBJ whole genome shotgun (WGS) entry which is preliminary data.</text>
</comment>
<dbReference type="GO" id="GO:0043171">
    <property type="term" value="P:peptide catabolic process"/>
    <property type="evidence" value="ECO:0007669"/>
    <property type="project" value="TreeGrafter"/>
</dbReference>
<proteinExistence type="predicted"/>
<dbReference type="GO" id="GO:0016020">
    <property type="term" value="C:membrane"/>
    <property type="evidence" value="ECO:0007669"/>
    <property type="project" value="TreeGrafter"/>
</dbReference>
<dbReference type="Proteomes" id="UP000095347">
    <property type="component" value="Unassembled WGS sequence"/>
</dbReference>
<evidence type="ECO:0000259" key="1">
    <source>
        <dbReference type="Pfam" id="PF01433"/>
    </source>
</evidence>
<gene>
    <name evidence="2" type="ORF">BEN30_06750</name>
</gene>
<dbReference type="GO" id="GO:0005615">
    <property type="term" value="C:extracellular space"/>
    <property type="evidence" value="ECO:0007669"/>
    <property type="project" value="TreeGrafter"/>
</dbReference>
<dbReference type="Pfam" id="PF01433">
    <property type="entry name" value="Peptidase_M1"/>
    <property type="match status" value="1"/>
</dbReference>
<dbReference type="Gene3D" id="1.10.390.10">
    <property type="entry name" value="Neutral Protease Domain 2"/>
    <property type="match status" value="1"/>
</dbReference>
<dbReference type="GO" id="GO:0005737">
    <property type="term" value="C:cytoplasm"/>
    <property type="evidence" value="ECO:0007669"/>
    <property type="project" value="TreeGrafter"/>
</dbReference>
<dbReference type="GO" id="GO:0042277">
    <property type="term" value="F:peptide binding"/>
    <property type="evidence" value="ECO:0007669"/>
    <property type="project" value="TreeGrafter"/>
</dbReference>